<evidence type="ECO:0000256" key="7">
    <source>
        <dbReference type="ARBA" id="ARBA00025526"/>
    </source>
</evidence>
<dbReference type="SUPFAM" id="SSF50447">
    <property type="entry name" value="Translation proteins"/>
    <property type="match status" value="1"/>
</dbReference>
<organism evidence="10 11">
    <name type="scientific">Tumebacillus flagellatus</name>
    <dbReference type="NCBI Taxonomy" id="1157490"/>
    <lineage>
        <taxon>Bacteria</taxon>
        <taxon>Bacillati</taxon>
        <taxon>Bacillota</taxon>
        <taxon>Bacilli</taxon>
        <taxon>Bacillales</taxon>
        <taxon>Alicyclobacillaceae</taxon>
        <taxon>Tumebacillus</taxon>
    </lineage>
</organism>
<dbReference type="Pfam" id="PF03144">
    <property type="entry name" value="GTP_EFTU_D2"/>
    <property type="match status" value="1"/>
</dbReference>
<evidence type="ECO:0000256" key="2">
    <source>
        <dbReference type="ARBA" id="ARBA00015953"/>
    </source>
</evidence>
<keyword evidence="11" id="KW-1185">Reference proteome</keyword>
<comment type="subcellular location">
    <subcellularLocation>
        <location evidence="1">Cytoplasm</location>
    </subcellularLocation>
</comment>
<gene>
    <name evidence="10" type="ORF">EL26_21225</name>
</gene>
<comment type="caution">
    <text evidence="10">The sequence shown here is derived from an EMBL/GenBank/DDBJ whole genome shotgun (WGS) entry which is preliminary data.</text>
</comment>
<dbReference type="InterPro" id="IPR027417">
    <property type="entry name" value="P-loop_NTPase"/>
</dbReference>
<dbReference type="NCBIfam" id="TIGR00475">
    <property type="entry name" value="selB"/>
    <property type="match status" value="1"/>
</dbReference>
<dbReference type="GO" id="GO:0005829">
    <property type="term" value="C:cytosol"/>
    <property type="evidence" value="ECO:0007669"/>
    <property type="project" value="TreeGrafter"/>
</dbReference>
<dbReference type="Proteomes" id="UP000027931">
    <property type="component" value="Unassembled WGS sequence"/>
</dbReference>
<name>A0A074LGJ6_9BACL</name>
<dbReference type="Gene3D" id="3.40.50.300">
    <property type="entry name" value="P-loop containing nucleotide triphosphate hydrolases"/>
    <property type="match status" value="1"/>
</dbReference>
<dbReference type="STRING" id="1157490.EL26_21225"/>
<evidence type="ECO:0000313" key="11">
    <source>
        <dbReference type="Proteomes" id="UP000027931"/>
    </source>
</evidence>
<comment type="function">
    <text evidence="7">Translation factor necessary for the incorporation of selenocysteine into proteins. It probably replaces EF-Tu for the insertion of selenocysteine directed by the UGA codon. SelB binds GTP and GDP.</text>
</comment>
<dbReference type="GO" id="GO:0003746">
    <property type="term" value="F:translation elongation factor activity"/>
    <property type="evidence" value="ECO:0007669"/>
    <property type="project" value="InterPro"/>
</dbReference>
<dbReference type="GO" id="GO:0003924">
    <property type="term" value="F:GTPase activity"/>
    <property type="evidence" value="ECO:0007669"/>
    <property type="project" value="InterPro"/>
</dbReference>
<dbReference type="Pfam" id="PF00009">
    <property type="entry name" value="GTP_EFTU"/>
    <property type="match status" value="1"/>
</dbReference>
<protein>
    <recommendedName>
        <fullName evidence="2">Selenocysteine-specific elongation factor</fullName>
    </recommendedName>
    <alternativeName>
        <fullName evidence="8">SelB translation factor</fullName>
    </alternativeName>
</protein>
<keyword evidence="6" id="KW-0342">GTP-binding</keyword>
<evidence type="ECO:0000256" key="1">
    <source>
        <dbReference type="ARBA" id="ARBA00004496"/>
    </source>
</evidence>
<reference evidence="10 11" key="1">
    <citation type="journal article" date="2013" name="Int. J. Syst. Evol. Microbiol.">
        <title>Tumebacillus flagellatus sp. nov., an alpha-amylase/pullulanase-producing bacterium isolated from cassava wastewater.</title>
        <authorList>
            <person name="Wang Q."/>
            <person name="Xie N."/>
            <person name="Qin Y."/>
            <person name="Shen N."/>
            <person name="Zhu J."/>
            <person name="Mi H."/>
            <person name="Huang R."/>
        </authorList>
    </citation>
    <scope>NUCLEOTIDE SEQUENCE [LARGE SCALE GENOMIC DNA]</scope>
    <source>
        <strain evidence="10 11">GST4</strain>
    </source>
</reference>
<proteinExistence type="predicted"/>
<dbReference type="EMBL" id="JMIR01000039">
    <property type="protein sequence ID" value="KEO81361.1"/>
    <property type="molecule type" value="Genomic_DNA"/>
</dbReference>
<dbReference type="AlphaFoldDB" id="A0A074LGJ6"/>
<dbReference type="Gene3D" id="2.40.30.10">
    <property type="entry name" value="Translation factors"/>
    <property type="match status" value="2"/>
</dbReference>
<dbReference type="GO" id="GO:0001514">
    <property type="term" value="P:selenocysteine incorporation"/>
    <property type="evidence" value="ECO:0007669"/>
    <property type="project" value="InterPro"/>
</dbReference>
<dbReference type="PROSITE" id="PS51722">
    <property type="entry name" value="G_TR_2"/>
    <property type="match status" value="1"/>
</dbReference>
<dbReference type="InterPro" id="IPR015191">
    <property type="entry name" value="SelB_WHD4"/>
</dbReference>
<feature type="domain" description="Tr-type G" evidence="9">
    <location>
        <begin position="3"/>
        <end position="176"/>
    </location>
</feature>
<evidence type="ECO:0000259" key="9">
    <source>
        <dbReference type="PROSITE" id="PS51722"/>
    </source>
</evidence>
<keyword evidence="3" id="KW-0963">Cytoplasm</keyword>
<dbReference type="InterPro" id="IPR004161">
    <property type="entry name" value="EFTu-like_2"/>
</dbReference>
<accession>A0A074LGJ6</accession>
<dbReference type="InterPro" id="IPR004535">
    <property type="entry name" value="Transl_elong_SelB"/>
</dbReference>
<dbReference type="Pfam" id="PF25461">
    <property type="entry name" value="Beta-barrel_SelB"/>
    <property type="match status" value="1"/>
</dbReference>
<dbReference type="Pfam" id="PF09107">
    <property type="entry name" value="WHD_3rd_SelB"/>
    <property type="match status" value="1"/>
</dbReference>
<evidence type="ECO:0000256" key="6">
    <source>
        <dbReference type="ARBA" id="ARBA00023134"/>
    </source>
</evidence>
<dbReference type="CDD" id="cd04171">
    <property type="entry name" value="SelB"/>
    <property type="match status" value="1"/>
</dbReference>
<dbReference type="eggNOG" id="COG3276">
    <property type="taxonomic scope" value="Bacteria"/>
</dbReference>
<dbReference type="InterPro" id="IPR057335">
    <property type="entry name" value="Beta-barrel_SelB"/>
</dbReference>
<keyword evidence="4" id="KW-0547">Nucleotide-binding</keyword>
<dbReference type="GO" id="GO:0005525">
    <property type="term" value="F:GTP binding"/>
    <property type="evidence" value="ECO:0007669"/>
    <property type="project" value="UniProtKB-KW"/>
</dbReference>
<evidence type="ECO:0000256" key="5">
    <source>
        <dbReference type="ARBA" id="ARBA00022917"/>
    </source>
</evidence>
<dbReference type="InterPro" id="IPR036390">
    <property type="entry name" value="WH_DNA-bd_sf"/>
</dbReference>
<dbReference type="NCBIfam" id="TIGR00231">
    <property type="entry name" value="small_GTP"/>
    <property type="match status" value="1"/>
</dbReference>
<keyword evidence="5" id="KW-0648">Protein biosynthesis</keyword>
<dbReference type="Gene3D" id="1.10.10.2770">
    <property type="match status" value="1"/>
</dbReference>
<dbReference type="InterPro" id="IPR009001">
    <property type="entry name" value="Transl_elong_EF1A/Init_IF2_C"/>
</dbReference>
<dbReference type="SUPFAM" id="SSF50465">
    <property type="entry name" value="EF-Tu/eEF-1alpha/eIF2-gamma C-terminal domain"/>
    <property type="match status" value="1"/>
</dbReference>
<dbReference type="PANTHER" id="PTHR43721">
    <property type="entry name" value="ELONGATION FACTOR TU-RELATED"/>
    <property type="match status" value="1"/>
</dbReference>
<dbReference type="InterPro" id="IPR005225">
    <property type="entry name" value="Small_GTP-bd"/>
</dbReference>
<dbReference type="CDD" id="cd03696">
    <property type="entry name" value="SelB_II"/>
    <property type="match status" value="1"/>
</dbReference>
<dbReference type="InterPro" id="IPR000795">
    <property type="entry name" value="T_Tr_GTP-bd_dom"/>
</dbReference>
<dbReference type="Gene3D" id="1.10.10.10">
    <property type="entry name" value="Winged helix-like DNA-binding domain superfamily/Winged helix DNA-binding domain"/>
    <property type="match status" value="1"/>
</dbReference>
<dbReference type="SUPFAM" id="SSF46785">
    <property type="entry name" value="Winged helix' DNA-binding domain"/>
    <property type="match status" value="2"/>
</dbReference>
<dbReference type="GO" id="GO:0003723">
    <property type="term" value="F:RNA binding"/>
    <property type="evidence" value="ECO:0007669"/>
    <property type="project" value="InterPro"/>
</dbReference>
<evidence type="ECO:0000256" key="3">
    <source>
        <dbReference type="ARBA" id="ARBA00022490"/>
    </source>
</evidence>
<dbReference type="PANTHER" id="PTHR43721:SF22">
    <property type="entry name" value="ELONGATION FACTOR TU, MITOCHONDRIAL"/>
    <property type="match status" value="1"/>
</dbReference>
<dbReference type="InterPro" id="IPR050055">
    <property type="entry name" value="EF-Tu_GTPase"/>
</dbReference>
<dbReference type="SUPFAM" id="SSF52540">
    <property type="entry name" value="P-loop containing nucleoside triphosphate hydrolases"/>
    <property type="match status" value="1"/>
</dbReference>
<evidence type="ECO:0000256" key="8">
    <source>
        <dbReference type="ARBA" id="ARBA00031615"/>
    </source>
</evidence>
<dbReference type="CDD" id="cd15491">
    <property type="entry name" value="selB_III"/>
    <property type="match status" value="1"/>
</dbReference>
<dbReference type="InterPro" id="IPR036388">
    <property type="entry name" value="WH-like_DNA-bd_sf"/>
</dbReference>
<dbReference type="RefSeq" id="WP_052036627.1">
    <property type="nucleotide sequence ID" value="NZ_JMIR01000039.1"/>
</dbReference>
<dbReference type="InterPro" id="IPR009000">
    <property type="entry name" value="Transl_B-barrel_sf"/>
</dbReference>
<evidence type="ECO:0000256" key="4">
    <source>
        <dbReference type="ARBA" id="ARBA00022741"/>
    </source>
</evidence>
<sequence length="630" mass="69837">MTEDFIILGTAGHIDHGKTSLVKALTGIDTDIHKEEKERGITIDIGFAPFTLPDGKSLGVIDVPGHERFIRNMLAGAGGIDLIMLVIDAGEGIMPQTVEHLHILEMLHVQKGIIVLTKADTVERDWLDMVQEEVREGLADTFLAGAPMRAVSAYTGEGIAELRDLIGQLASEVKPREVTAPLRVPVDRVFSVPGFGTVVTGTVFAGSLETGEVVEVLPQGLPARVRTIQVHGQTVERAQAGQRAALNLAGVERSDLERGMVVAKPGVYRATRLLDVRLHLLADSPRNLAHSTRIRFYIGASEVLGRVSILERDELLPGEDALVQIALESPVVCAPQDRFIVRSYSPMLTIGGGTVIDPAPIREHRRRREYVLEDLLLREQGGPEQLILQTLNDEPGIGMRELAAKVNLTEDALQKCLEQMIPNGDVVPIAGGYVAGDWSMRVFDEIEERMRAHFAKEKYHFTVPKAQVLSQLGMKPKLLDALLGSGAGLARFEVHRDKLGIRGYEVPFTIRDRELLQNIETLYRDGRFQPPSVEDVRTQTKALEKTLLGLLHYLKERGTLIEVSAGVYLHSEFLELAKSILREKFNETGAYSVADFRDWVGTSRKFAVLILEYLDEIKFSKRVEDKRMIV</sequence>
<dbReference type="OrthoDB" id="9804504at2"/>
<evidence type="ECO:0000313" key="10">
    <source>
        <dbReference type="EMBL" id="KEO81361.1"/>
    </source>
</evidence>